<feature type="region of interest" description="Disordered" evidence="6">
    <location>
        <begin position="93"/>
        <end position="250"/>
    </location>
</feature>
<evidence type="ECO:0000256" key="1">
    <source>
        <dbReference type="ARBA" id="ARBA00004123"/>
    </source>
</evidence>
<dbReference type="InterPro" id="IPR001005">
    <property type="entry name" value="SANT/Myb"/>
</dbReference>
<dbReference type="PANTHER" id="PTHR12802:SF155">
    <property type="entry name" value="DEUBIQUITINASE MYSM1"/>
    <property type="match status" value="1"/>
</dbReference>
<evidence type="ECO:0000256" key="6">
    <source>
        <dbReference type="SAM" id="MobiDB-lite"/>
    </source>
</evidence>
<organism evidence="10 11">
    <name type="scientific">Macleaya cordata</name>
    <name type="common">Five-seeded plume-poppy</name>
    <name type="synonym">Bocconia cordata</name>
    <dbReference type="NCBI Taxonomy" id="56857"/>
    <lineage>
        <taxon>Eukaryota</taxon>
        <taxon>Viridiplantae</taxon>
        <taxon>Streptophyta</taxon>
        <taxon>Embryophyta</taxon>
        <taxon>Tracheophyta</taxon>
        <taxon>Spermatophyta</taxon>
        <taxon>Magnoliopsida</taxon>
        <taxon>Ranunculales</taxon>
        <taxon>Papaveraceae</taxon>
        <taxon>Papaveroideae</taxon>
        <taxon>Macleaya</taxon>
    </lineage>
</organism>
<reference evidence="10 11" key="1">
    <citation type="journal article" date="2017" name="Mol. Plant">
        <title>The Genome of Medicinal Plant Macleaya cordata Provides New Insights into Benzylisoquinoline Alkaloids Metabolism.</title>
        <authorList>
            <person name="Liu X."/>
            <person name="Liu Y."/>
            <person name="Huang P."/>
            <person name="Ma Y."/>
            <person name="Qing Z."/>
            <person name="Tang Q."/>
            <person name="Cao H."/>
            <person name="Cheng P."/>
            <person name="Zheng Y."/>
            <person name="Yuan Z."/>
            <person name="Zhou Y."/>
            <person name="Liu J."/>
            <person name="Tang Z."/>
            <person name="Zhuo Y."/>
            <person name="Zhang Y."/>
            <person name="Yu L."/>
            <person name="Huang J."/>
            <person name="Yang P."/>
            <person name="Peng Q."/>
            <person name="Zhang J."/>
            <person name="Jiang W."/>
            <person name="Zhang Z."/>
            <person name="Lin K."/>
            <person name="Ro D.K."/>
            <person name="Chen X."/>
            <person name="Xiong X."/>
            <person name="Shang Y."/>
            <person name="Huang S."/>
            <person name="Zeng J."/>
        </authorList>
    </citation>
    <scope>NUCLEOTIDE SEQUENCE [LARGE SCALE GENOMIC DNA]</scope>
    <source>
        <strain evidence="11">cv. BLH2017</strain>
        <tissue evidence="10">Root</tissue>
    </source>
</reference>
<dbReference type="CDD" id="cd00167">
    <property type="entry name" value="SANT"/>
    <property type="match status" value="1"/>
</dbReference>
<feature type="domain" description="SANT" evidence="8">
    <location>
        <begin position="42"/>
        <end position="93"/>
    </location>
</feature>
<feature type="compositionally biased region" description="Polar residues" evidence="6">
    <location>
        <begin position="204"/>
        <end position="230"/>
    </location>
</feature>
<feature type="compositionally biased region" description="Polar residues" evidence="6">
    <location>
        <begin position="169"/>
        <end position="186"/>
    </location>
</feature>
<name>A0A200RAD8_MACCD</name>
<dbReference type="EMBL" id="MVGT01000181">
    <property type="protein sequence ID" value="OVA19675.1"/>
    <property type="molecule type" value="Genomic_DNA"/>
</dbReference>
<feature type="compositionally biased region" description="Low complexity" evidence="6">
    <location>
        <begin position="269"/>
        <end position="279"/>
    </location>
</feature>
<dbReference type="AlphaFoldDB" id="A0A200RAD8"/>
<evidence type="ECO:0000313" key="11">
    <source>
        <dbReference type="Proteomes" id="UP000195402"/>
    </source>
</evidence>
<dbReference type="InterPro" id="IPR017930">
    <property type="entry name" value="Myb_dom"/>
</dbReference>
<dbReference type="NCBIfam" id="TIGR01557">
    <property type="entry name" value="myb_SHAQKYF"/>
    <property type="match status" value="1"/>
</dbReference>
<keyword evidence="4" id="KW-0804">Transcription</keyword>
<feature type="domain" description="Myb-like" evidence="7">
    <location>
        <begin position="39"/>
        <end position="89"/>
    </location>
</feature>
<dbReference type="InterPro" id="IPR017884">
    <property type="entry name" value="SANT_dom"/>
</dbReference>
<accession>A0A200RAD8</accession>
<dbReference type="Proteomes" id="UP000195402">
    <property type="component" value="Unassembled WGS sequence"/>
</dbReference>
<sequence length="502" mass="55463">MDGSRICLDVGLQSGNAVLLKENYSSGDENAPKARKPYTITKQRERWTEEEHKKFLEALRLYGRAWRRIEEHIGTKTAVQIRSHAQKFFSKVARESSSKDAGSVRPIEIPPPRPKRKPMHPYPRKIVHSTKKRIAVSEQPERSMSPNLSVSEEENRSPTSVLSAAGSETMGSMISNPHSGSQSPISSIAGANPVSSLPPKQENGYPSSSSLAEEENGSSCGSTKDQSSMKNDFCSKDGTSEEGGTMEAPTVSLKLFGRTVLVTDSHRPSSSSSGICKSSVTESQQENFDKNDGKILETSQCNPTQCDFVVESNSTVWSHWPSVFCNMQFQNVNSSPMEAAASSASSLHWWALYGGLPVPFTSPFNSNSIQMPQNHCLVDASEKRKIQNPSLEDAEERKIQNKEESGTSSNTSSTSEVEMAEKNADFVNCRSQETYSEEEEKEVDLFLRLKPSETSETLKQKTSSEKCMKGFVPYKRCLAESDIQSSGIVGEEREGQRIRLCL</sequence>
<protein>
    <submittedName>
        <fullName evidence="10">SANT/Myb domain</fullName>
    </submittedName>
</protein>
<dbReference type="STRING" id="56857.A0A200RAD8"/>
<dbReference type="GO" id="GO:0010468">
    <property type="term" value="P:regulation of gene expression"/>
    <property type="evidence" value="ECO:0007669"/>
    <property type="project" value="UniProtKB-ARBA"/>
</dbReference>
<evidence type="ECO:0000259" key="9">
    <source>
        <dbReference type="PROSITE" id="PS51294"/>
    </source>
</evidence>
<dbReference type="OMA" id="LFYCMQL"/>
<feature type="region of interest" description="Disordered" evidence="6">
    <location>
        <begin position="264"/>
        <end position="288"/>
    </location>
</feature>
<evidence type="ECO:0000256" key="4">
    <source>
        <dbReference type="ARBA" id="ARBA00023163"/>
    </source>
</evidence>
<dbReference type="Pfam" id="PF00249">
    <property type="entry name" value="Myb_DNA-binding"/>
    <property type="match status" value="1"/>
</dbReference>
<keyword evidence="3" id="KW-0238">DNA-binding</keyword>
<evidence type="ECO:0000313" key="10">
    <source>
        <dbReference type="EMBL" id="OVA19675.1"/>
    </source>
</evidence>
<proteinExistence type="predicted"/>
<feature type="compositionally biased region" description="Basic and acidic residues" evidence="6">
    <location>
        <begin position="395"/>
        <end position="405"/>
    </location>
</feature>
<dbReference type="GO" id="GO:0005634">
    <property type="term" value="C:nucleus"/>
    <property type="evidence" value="ECO:0007669"/>
    <property type="project" value="UniProtKB-SubCell"/>
</dbReference>
<dbReference type="FunFam" id="1.10.10.60:FF:000023">
    <property type="entry name" value="protein REVEILLE 6 isoform X1"/>
    <property type="match status" value="1"/>
</dbReference>
<dbReference type="Gene3D" id="1.10.10.60">
    <property type="entry name" value="Homeodomain-like"/>
    <property type="match status" value="1"/>
</dbReference>
<keyword evidence="5" id="KW-0539">Nucleus</keyword>
<evidence type="ECO:0000256" key="5">
    <source>
        <dbReference type="ARBA" id="ARBA00023242"/>
    </source>
</evidence>
<feature type="region of interest" description="Disordered" evidence="6">
    <location>
        <begin position="382"/>
        <end position="423"/>
    </location>
</feature>
<keyword evidence="11" id="KW-1185">Reference proteome</keyword>
<dbReference type="GO" id="GO:0003677">
    <property type="term" value="F:DNA binding"/>
    <property type="evidence" value="ECO:0007669"/>
    <property type="project" value="UniProtKB-KW"/>
</dbReference>
<dbReference type="SMART" id="SM00717">
    <property type="entry name" value="SANT"/>
    <property type="match status" value="1"/>
</dbReference>
<dbReference type="SUPFAM" id="SSF46689">
    <property type="entry name" value="Homeodomain-like"/>
    <property type="match status" value="1"/>
</dbReference>
<feature type="compositionally biased region" description="Low complexity" evidence="6">
    <location>
        <begin position="406"/>
        <end position="416"/>
    </location>
</feature>
<dbReference type="PROSITE" id="PS50090">
    <property type="entry name" value="MYB_LIKE"/>
    <property type="match status" value="1"/>
</dbReference>
<feature type="domain" description="HTH myb-type" evidence="9">
    <location>
        <begin position="39"/>
        <end position="93"/>
    </location>
</feature>
<dbReference type="PROSITE" id="PS51294">
    <property type="entry name" value="HTH_MYB"/>
    <property type="match status" value="1"/>
</dbReference>
<dbReference type="InterPro" id="IPR009057">
    <property type="entry name" value="Homeodomain-like_sf"/>
</dbReference>
<comment type="caution">
    <text evidence="10">The sequence shown here is derived from an EMBL/GenBank/DDBJ whole genome shotgun (WGS) entry which is preliminary data.</text>
</comment>
<comment type="subcellular location">
    <subcellularLocation>
        <location evidence="1">Nucleus</location>
    </subcellularLocation>
</comment>
<dbReference type="InterPro" id="IPR006447">
    <property type="entry name" value="Myb_dom_plants"/>
</dbReference>
<evidence type="ECO:0000259" key="8">
    <source>
        <dbReference type="PROSITE" id="PS51293"/>
    </source>
</evidence>
<dbReference type="PANTHER" id="PTHR12802">
    <property type="entry name" value="SWI/SNF COMPLEX-RELATED"/>
    <property type="match status" value="1"/>
</dbReference>
<keyword evidence="2" id="KW-0805">Transcription regulation</keyword>
<evidence type="ECO:0000256" key="3">
    <source>
        <dbReference type="ARBA" id="ARBA00023125"/>
    </source>
</evidence>
<evidence type="ECO:0000256" key="2">
    <source>
        <dbReference type="ARBA" id="ARBA00023015"/>
    </source>
</evidence>
<gene>
    <name evidence="10" type="ORF">BVC80_8587g4</name>
</gene>
<dbReference type="PROSITE" id="PS51293">
    <property type="entry name" value="SANT"/>
    <property type="match status" value="1"/>
</dbReference>
<dbReference type="FunCoup" id="A0A200RAD8">
    <property type="interactions" value="152"/>
</dbReference>
<dbReference type="OrthoDB" id="118550at2759"/>
<feature type="compositionally biased region" description="Basic residues" evidence="6">
    <location>
        <begin position="113"/>
        <end position="134"/>
    </location>
</feature>
<dbReference type="InParanoid" id="A0A200RAD8"/>
<evidence type="ECO:0000259" key="7">
    <source>
        <dbReference type="PROSITE" id="PS50090"/>
    </source>
</evidence>